<dbReference type="EMBL" id="BONY01000002">
    <property type="protein sequence ID" value="GIH02501.1"/>
    <property type="molecule type" value="Genomic_DNA"/>
</dbReference>
<evidence type="ECO:0000256" key="5">
    <source>
        <dbReference type="SAM" id="Phobius"/>
    </source>
</evidence>
<evidence type="ECO:0008006" key="8">
    <source>
        <dbReference type="Google" id="ProtNLM"/>
    </source>
</evidence>
<dbReference type="RefSeq" id="WP_203906439.1">
    <property type="nucleotide sequence ID" value="NZ_BONY01000002.1"/>
</dbReference>
<keyword evidence="7" id="KW-1185">Reference proteome</keyword>
<evidence type="ECO:0000256" key="1">
    <source>
        <dbReference type="ARBA" id="ARBA00004141"/>
    </source>
</evidence>
<reference evidence="6" key="1">
    <citation type="submission" date="2021-01" db="EMBL/GenBank/DDBJ databases">
        <title>Whole genome shotgun sequence of Rhizocola hellebori NBRC 109834.</title>
        <authorList>
            <person name="Komaki H."/>
            <person name="Tamura T."/>
        </authorList>
    </citation>
    <scope>NUCLEOTIDE SEQUENCE</scope>
    <source>
        <strain evidence="6">NBRC 109834</strain>
    </source>
</reference>
<keyword evidence="4 5" id="KW-0472">Membrane</keyword>
<evidence type="ECO:0000256" key="2">
    <source>
        <dbReference type="ARBA" id="ARBA00022692"/>
    </source>
</evidence>
<organism evidence="6 7">
    <name type="scientific">Rhizocola hellebori</name>
    <dbReference type="NCBI Taxonomy" id="1392758"/>
    <lineage>
        <taxon>Bacteria</taxon>
        <taxon>Bacillati</taxon>
        <taxon>Actinomycetota</taxon>
        <taxon>Actinomycetes</taxon>
        <taxon>Micromonosporales</taxon>
        <taxon>Micromonosporaceae</taxon>
        <taxon>Rhizocola</taxon>
    </lineage>
</organism>
<feature type="transmembrane region" description="Helical" evidence="5">
    <location>
        <begin position="105"/>
        <end position="122"/>
    </location>
</feature>
<protein>
    <recommendedName>
        <fullName evidence="8">DoxX family protein</fullName>
    </recommendedName>
</protein>
<feature type="transmembrane region" description="Helical" evidence="5">
    <location>
        <begin position="18"/>
        <end position="37"/>
    </location>
</feature>
<accession>A0A8J3VDJ1</accession>
<gene>
    <name evidence="6" type="ORF">Rhe02_05680</name>
</gene>
<dbReference type="AlphaFoldDB" id="A0A8J3VDJ1"/>
<dbReference type="Proteomes" id="UP000612899">
    <property type="component" value="Unassembled WGS sequence"/>
</dbReference>
<dbReference type="GO" id="GO:0016020">
    <property type="term" value="C:membrane"/>
    <property type="evidence" value="ECO:0007669"/>
    <property type="project" value="UniProtKB-SubCell"/>
</dbReference>
<dbReference type="Pfam" id="PF13564">
    <property type="entry name" value="DoxX_2"/>
    <property type="match status" value="1"/>
</dbReference>
<evidence type="ECO:0000313" key="6">
    <source>
        <dbReference type="EMBL" id="GIH02501.1"/>
    </source>
</evidence>
<name>A0A8J3VDJ1_9ACTN</name>
<evidence type="ECO:0000313" key="7">
    <source>
        <dbReference type="Proteomes" id="UP000612899"/>
    </source>
</evidence>
<keyword evidence="3 5" id="KW-1133">Transmembrane helix</keyword>
<comment type="subcellular location">
    <subcellularLocation>
        <location evidence="1">Membrane</location>
        <topology evidence="1">Multi-pass membrane protein</topology>
    </subcellularLocation>
</comment>
<keyword evidence="2 5" id="KW-0812">Transmembrane</keyword>
<sequence>MDQSAPAARPAPGKAANVVLWVLQVLLAVAFIVPVYRKLASVPESVQLFDDIGLGQWLRYAVGLLELALAIGLLLPRFAGLAAAGLVGVMAGAVATELFFETGNWALPAVLLVIAALVAWGRRDRIAALLRR</sequence>
<comment type="caution">
    <text evidence="6">The sequence shown here is derived from an EMBL/GenBank/DDBJ whole genome shotgun (WGS) entry which is preliminary data.</text>
</comment>
<evidence type="ECO:0000256" key="4">
    <source>
        <dbReference type="ARBA" id="ARBA00023136"/>
    </source>
</evidence>
<dbReference type="InterPro" id="IPR032808">
    <property type="entry name" value="DoxX"/>
</dbReference>
<evidence type="ECO:0000256" key="3">
    <source>
        <dbReference type="ARBA" id="ARBA00022989"/>
    </source>
</evidence>
<proteinExistence type="predicted"/>
<feature type="transmembrane region" description="Helical" evidence="5">
    <location>
        <begin position="57"/>
        <end position="75"/>
    </location>
</feature>